<name>A0A1E3AMP9_9FIRM</name>
<gene>
    <name evidence="8" type="primary">spoVD_2</name>
    <name evidence="7" type="synonym">spoVD_3</name>
    <name evidence="8" type="ORF">BEH84_04386</name>
    <name evidence="7" type="ORF">BEI61_04878</name>
</gene>
<evidence type="ECO:0000256" key="2">
    <source>
        <dbReference type="ARBA" id="ARBA00007171"/>
    </source>
</evidence>
<dbReference type="PATRIC" id="fig|1432052.3.peg.4857"/>
<dbReference type="GO" id="GO:0071555">
    <property type="term" value="P:cell wall organization"/>
    <property type="evidence" value="ECO:0007669"/>
    <property type="project" value="TreeGrafter"/>
</dbReference>
<feature type="region of interest" description="Disordered" evidence="4">
    <location>
        <begin position="661"/>
        <end position="764"/>
    </location>
</feature>
<dbReference type="EMBL" id="MCGH01000003">
    <property type="protein sequence ID" value="ODM04074.1"/>
    <property type="molecule type" value="Genomic_DNA"/>
</dbReference>
<organism evidence="8 10">
    <name type="scientific">Eisenbergiella tayi</name>
    <dbReference type="NCBI Taxonomy" id="1432052"/>
    <lineage>
        <taxon>Bacteria</taxon>
        <taxon>Bacillati</taxon>
        <taxon>Bacillota</taxon>
        <taxon>Clostridia</taxon>
        <taxon>Lachnospirales</taxon>
        <taxon>Lachnospiraceae</taxon>
        <taxon>Eisenbergiella</taxon>
    </lineage>
</organism>
<evidence type="ECO:0000256" key="1">
    <source>
        <dbReference type="ARBA" id="ARBA00004370"/>
    </source>
</evidence>
<evidence type="ECO:0000313" key="8">
    <source>
        <dbReference type="EMBL" id="ODM10017.1"/>
    </source>
</evidence>
<dbReference type="InterPro" id="IPR050515">
    <property type="entry name" value="Beta-lactam/transpept"/>
</dbReference>
<dbReference type="EMBL" id="MCGI01000004">
    <property type="protein sequence ID" value="ODM10017.1"/>
    <property type="molecule type" value="Genomic_DNA"/>
</dbReference>
<evidence type="ECO:0000313" key="7">
    <source>
        <dbReference type="EMBL" id="ODM04074.1"/>
    </source>
</evidence>
<evidence type="ECO:0000256" key="3">
    <source>
        <dbReference type="ARBA" id="ARBA00023136"/>
    </source>
</evidence>
<evidence type="ECO:0000313" key="9">
    <source>
        <dbReference type="Proteomes" id="UP000094067"/>
    </source>
</evidence>
<evidence type="ECO:0000256" key="4">
    <source>
        <dbReference type="SAM" id="MobiDB-lite"/>
    </source>
</evidence>
<comment type="subcellular location">
    <subcellularLocation>
        <location evidence="1">Membrane</location>
    </subcellularLocation>
</comment>
<evidence type="ECO:0000259" key="5">
    <source>
        <dbReference type="Pfam" id="PF00905"/>
    </source>
</evidence>
<dbReference type="Gene3D" id="3.40.710.10">
    <property type="entry name" value="DD-peptidase/beta-lactamase superfamily"/>
    <property type="match status" value="1"/>
</dbReference>
<comment type="caution">
    <text evidence="8">The sequence shown here is derived from an EMBL/GenBank/DDBJ whole genome shotgun (WGS) entry which is preliminary data.</text>
</comment>
<dbReference type="Pfam" id="PF03717">
    <property type="entry name" value="PBP_dimer"/>
    <property type="match status" value="1"/>
</dbReference>
<dbReference type="Gene3D" id="3.90.1310.10">
    <property type="entry name" value="Penicillin-binding protein 2a (Domain 2)"/>
    <property type="match status" value="1"/>
</dbReference>
<dbReference type="GO" id="GO:0005886">
    <property type="term" value="C:plasma membrane"/>
    <property type="evidence" value="ECO:0007669"/>
    <property type="project" value="TreeGrafter"/>
</dbReference>
<dbReference type="InterPro" id="IPR001460">
    <property type="entry name" value="PCN-bd_Tpept"/>
</dbReference>
<evidence type="ECO:0000259" key="6">
    <source>
        <dbReference type="Pfam" id="PF03717"/>
    </source>
</evidence>
<proteinExistence type="inferred from homology"/>
<feature type="domain" description="Penicillin-binding protein transpeptidase" evidence="5">
    <location>
        <begin position="278"/>
        <end position="625"/>
    </location>
</feature>
<dbReference type="InterPro" id="IPR036138">
    <property type="entry name" value="PBP_dimer_sf"/>
</dbReference>
<dbReference type="InterPro" id="IPR012338">
    <property type="entry name" value="Beta-lactam/transpept-like"/>
</dbReference>
<dbReference type="Proteomes" id="UP000094067">
    <property type="component" value="Unassembled WGS sequence"/>
</dbReference>
<dbReference type="PANTHER" id="PTHR30627:SF1">
    <property type="entry name" value="PEPTIDOGLYCAN D,D-TRANSPEPTIDASE FTSI"/>
    <property type="match status" value="1"/>
</dbReference>
<accession>A0A1E3AMP9</accession>
<dbReference type="PANTHER" id="PTHR30627">
    <property type="entry name" value="PEPTIDOGLYCAN D,D-TRANSPEPTIDASE"/>
    <property type="match status" value="1"/>
</dbReference>
<dbReference type="Pfam" id="PF00905">
    <property type="entry name" value="Transpeptidase"/>
    <property type="match status" value="1"/>
</dbReference>
<protein>
    <submittedName>
        <fullName evidence="8">Stage V sporulation protein D</fullName>
    </submittedName>
</protein>
<dbReference type="AlphaFoldDB" id="A0A1E3AMP9"/>
<dbReference type="InterPro" id="IPR005311">
    <property type="entry name" value="PBP_dimer"/>
</dbReference>
<evidence type="ECO:0000313" key="10">
    <source>
        <dbReference type="Proteomes" id="UP000095003"/>
    </source>
</evidence>
<reference evidence="9 10" key="1">
    <citation type="submission" date="2016-07" db="EMBL/GenBank/DDBJ databases">
        <title>Characterization of isolates of Eisenbergiella tayi derived from blood cultures, using whole genome sequencing.</title>
        <authorList>
            <person name="Burdz T."/>
            <person name="Wiebe D."/>
            <person name="Huynh C."/>
            <person name="Bernard K."/>
        </authorList>
    </citation>
    <scope>NUCLEOTIDE SEQUENCE [LARGE SCALE GENOMIC DNA]</scope>
    <source>
        <strain evidence="7 9">NML 110608</strain>
        <strain evidence="8 10">NML 120489</strain>
    </source>
</reference>
<dbReference type="GO" id="GO:0008658">
    <property type="term" value="F:penicillin binding"/>
    <property type="evidence" value="ECO:0007669"/>
    <property type="project" value="InterPro"/>
</dbReference>
<feature type="domain" description="Penicillin-binding protein dimerisation" evidence="6">
    <location>
        <begin position="74"/>
        <end position="228"/>
    </location>
</feature>
<feature type="compositionally biased region" description="Low complexity" evidence="4">
    <location>
        <begin position="739"/>
        <end position="755"/>
    </location>
</feature>
<comment type="similarity">
    <text evidence="2">Belongs to the transpeptidase family.</text>
</comment>
<dbReference type="GeneID" id="93302334"/>
<sequence>MDRNRENNDRKDSQNTNKFTTKMQKKLVVLYFLVLLAFAGLSARLVLINRDNGEQYKRQVLSQQQYSSRTLPFKRGEILDSKGTKLAVSEKVYNLVLDCKLMNEKEEYVEGTIAALTQCFDVSESDIRSYNEQNPTSQYHVLKRQLTYDEIAPFQELQNNEEQGKYIQGVWFEEEYRRVYPNNTMAADVVGFTSKDNVGNYGLEEYYNDILSGINGREYGYMNDDSNLERTTKAAVDGYNLVTTLDANIQGIVERKLQEYNDTYKNAAREGNGAQNVGCIIMDVNNGDILAMASYPFFNLNDPRNTDMLLGQHVVNEQGAVQDTIINEETLAGFDDDTLYRQLNALWKNYCISNTYEPGSTMKPFTVAAGLESGKLTGNETYQCNGSLTIVEGQKPIKCHSYRTGGDGLVTVEGAIERSCNVALMKMGQAIGKTTLLKYMQDFNFGLKTNIDLAGEARTASLVFTEDSMGPVELATASFGQGFNVTMIQMVAGFSSLINGGYYYEPHMVSKITASDGSVVRNIEPRLLKQTVSESTSAKIRDYCKAVVVGENGTGHTARPAGYIIGGKTGTAETQPRGNNQYVVSFIGYAPADDPRIAIYVVVDRPNSDKQDDAKYATRIVKSVLTEVLPYMDIFMTEPLSEAEQKDLEEQQIAYKQQLMSQVSGNDVSENDVGGEGGEDQEGGQAGEGSQSGENTGNEEDNVNRPAMEIDPETGYGILPDGTRVDPKTGDAIDEDTPLDLPEPNLPLNDGQNQGDEGGDNSPF</sequence>
<dbReference type="RefSeq" id="WP_069154805.1">
    <property type="nucleotide sequence ID" value="NZ_DBFYTC010000209.1"/>
</dbReference>
<dbReference type="SUPFAM" id="SSF56601">
    <property type="entry name" value="beta-lactamase/transpeptidase-like"/>
    <property type="match status" value="1"/>
</dbReference>
<keyword evidence="3" id="KW-0472">Membrane</keyword>
<dbReference type="SUPFAM" id="SSF56519">
    <property type="entry name" value="Penicillin binding protein dimerisation domain"/>
    <property type="match status" value="1"/>
</dbReference>
<dbReference type="Proteomes" id="UP000095003">
    <property type="component" value="Unassembled WGS sequence"/>
</dbReference>